<reference evidence="1 2" key="1">
    <citation type="journal article" date="2010" name="J. Bacteriol.">
        <title>Genome sequence of the oligotrophic marine Gammaproteobacterium HTCC2143, isolated from the Oregon Coast.</title>
        <authorList>
            <person name="Oh H.M."/>
            <person name="Kang I."/>
            <person name="Ferriera S."/>
            <person name="Giovannoni S.J."/>
            <person name="Cho J.C."/>
        </authorList>
    </citation>
    <scope>NUCLEOTIDE SEQUENCE [LARGE SCALE GENOMIC DNA]</scope>
    <source>
        <strain evidence="1 2">HTCC2143</strain>
    </source>
</reference>
<accession>A0YG61</accession>
<proteinExistence type="predicted"/>
<evidence type="ECO:0000313" key="2">
    <source>
        <dbReference type="Proteomes" id="UP000004931"/>
    </source>
</evidence>
<protein>
    <submittedName>
        <fullName evidence="1">Uncharacterized protein</fullName>
    </submittedName>
</protein>
<dbReference type="STRING" id="247633.GP2143_10957"/>
<gene>
    <name evidence="1" type="ORF">GP2143_10957</name>
</gene>
<dbReference type="AlphaFoldDB" id="A0YG61"/>
<evidence type="ECO:0000313" key="1">
    <source>
        <dbReference type="EMBL" id="EAW30087.1"/>
    </source>
</evidence>
<organism evidence="1 2">
    <name type="scientific">marine gamma proteobacterium HTCC2143</name>
    <dbReference type="NCBI Taxonomy" id="247633"/>
    <lineage>
        <taxon>Bacteria</taxon>
        <taxon>Pseudomonadati</taxon>
        <taxon>Pseudomonadota</taxon>
        <taxon>Gammaproteobacteria</taxon>
        <taxon>Cellvibrionales</taxon>
        <taxon>Spongiibacteraceae</taxon>
        <taxon>BD1-7 clade</taxon>
    </lineage>
</organism>
<comment type="caution">
    <text evidence="1">The sequence shown here is derived from an EMBL/GenBank/DDBJ whole genome shotgun (WGS) entry which is preliminary data.</text>
</comment>
<dbReference type="EMBL" id="AAVT01000010">
    <property type="protein sequence ID" value="EAW30087.1"/>
    <property type="molecule type" value="Genomic_DNA"/>
</dbReference>
<keyword evidence="2" id="KW-1185">Reference proteome</keyword>
<sequence length="35" mass="3827">MDIEITTMTCDQNDAISADNLPIEAPALQFSKNSE</sequence>
<dbReference type="Proteomes" id="UP000004931">
    <property type="component" value="Unassembled WGS sequence"/>
</dbReference>
<name>A0YG61_9GAMM</name>